<reference evidence="5 6" key="1">
    <citation type="submission" date="2016-10" db="EMBL/GenBank/DDBJ databases">
        <authorList>
            <person name="de Groot N.N."/>
        </authorList>
    </citation>
    <scope>NUCLEOTIDE SEQUENCE [LARGE SCALE GENOMIC DNA]</scope>
    <source>
        <strain evidence="5 6">LMG 25475</strain>
    </source>
</reference>
<dbReference type="AlphaFoldDB" id="A0A1G7LT06"/>
<name>A0A1G7LT06_9GAMM</name>
<dbReference type="SMART" id="SM00382">
    <property type="entry name" value="AAA"/>
    <property type="match status" value="1"/>
</dbReference>
<evidence type="ECO:0000256" key="2">
    <source>
        <dbReference type="ARBA" id="ARBA00022741"/>
    </source>
</evidence>
<gene>
    <name evidence="5" type="ORF">SAMN05216381_1801</name>
</gene>
<keyword evidence="3 5" id="KW-0067">ATP-binding</keyword>
<dbReference type="PROSITE" id="PS00211">
    <property type="entry name" value="ABC_TRANSPORTER_1"/>
    <property type="match status" value="1"/>
</dbReference>
<organism evidence="5 6">
    <name type="scientific">Phytopseudomonas seleniipraecipitans</name>
    <dbReference type="NCBI Taxonomy" id="640205"/>
    <lineage>
        <taxon>Bacteria</taxon>
        <taxon>Pseudomonadati</taxon>
        <taxon>Pseudomonadota</taxon>
        <taxon>Gammaproteobacteria</taxon>
        <taxon>Pseudomonadales</taxon>
        <taxon>Pseudomonadaceae</taxon>
        <taxon>Phytopseudomonas</taxon>
    </lineage>
</organism>
<dbReference type="PANTHER" id="PTHR42711:SF17">
    <property type="entry name" value="ABC TRANSPORTER ATP-BINDING PROTEIN"/>
    <property type="match status" value="1"/>
</dbReference>
<accession>A0A1G7LT06</accession>
<dbReference type="InterPro" id="IPR003439">
    <property type="entry name" value="ABC_transporter-like_ATP-bd"/>
</dbReference>
<dbReference type="GO" id="GO:0016887">
    <property type="term" value="F:ATP hydrolysis activity"/>
    <property type="evidence" value="ECO:0007669"/>
    <property type="project" value="InterPro"/>
</dbReference>
<protein>
    <submittedName>
        <fullName evidence="5">ABC-2 type transport system ATP-binding protein</fullName>
    </submittedName>
</protein>
<evidence type="ECO:0000259" key="4">
    <source>
        <dbReference type="PROSITE" id="PS50893"/>
    </source>
</evidence>
<proteinExistence type="predicted"/>
<evidence type="ECO:0000256" key="1">
    <source>
        <dbReference type="ARBA" id="ARBA00022448"/>
    </source>
</evidence>
<dbReference type="EMBL" id="FNBM01000003">
    <property type="protein sequence ID" value="SDF52647.1"/>
    <property type="molecule type" value="Genomic_DNA"/>
</dbReference>
<dbReference type="PANTHER" id="PTHR42711">
    <property type="entry name" value="ABC TRANSPORTER ATP-BINDING PROTEIN"/>
    <property type="match status" value="1"/>
</dbReference>
<dbReference type="Pfam" id="PF00005">
    <property type="entry name" value="ABC_tran"/>
    <property type="match status" value="1"/>
</dbReference>
<keyword evidence="2" id="KW-0547">Nucleotide-binding</keyword>
<dbReference type="InterPro" id="IPR003593">
    <property type="entry name" value="AAA+_ATPase"/>
</dbReference>
<dbReference type="InterPro" id="IPR027417">
    <property type="entry name" value="P-loop_NTPase"/>
</dbReference>
<dbReference type="InterPro" id="IPR017871">
    <property type="entry name" value="ABC_transporter-like_CS"/>
</dbReference>
<dbReference type="STRING" id="640205.SAMN05216381_1801"/>
<dbReference type="GO" id="GO:0005524">
    <property type="term" value="F:ATP binding"/>
    <property type="evidence" value="ECO:0007669"/>
    <property type="project" value="UniProtKB-KW"/>
</dbReference>
<keyword evidence="1" id="KW-0813">Transport</keyword>
<dbReference type="PROSITE" id="PS50893">
    <property type="entry name" value="ABC_TRANSPORTER_2"/>
    <property type="match status" value="1"/>
</dbReference>
<feature type="domain" description="ABC transporter" evidence="4">
    <location>
        <begin position="11"/>
        <end position="233"/>
    </location>
</feature>
<sequence>MANSCWCSSVLELNQLGYRYPNSQQPALQGIDLHLQAGQCLGLLGSNGAGKTTLLSLLSAVLPPSSGAITWQGERRLGLVPQQLAFYSGLKVRENLELFADLYRLRGHERRQRLDRCITSTALEDKLERRAERLSGGEQRRLNFAIGLLQPADLYLFDEATVGVDASSRQLLLAAVQELVAEGKAVIYTSHYLDEVERVADRILLLHEGRVQLDVDTHQLLGDQPGLFLEWPERMPDALLPLLGELGLMAEQLPNGVRIASLDVAQLLAITRFITLQPQAPSLLRFGRPSLEQLYLRLNGGRL</sequence>
<dbReference type="SUPFAM" id="SSF52540">
    <property type="entry name" value="P-loop containing nucleoside triphosphate hydrolases"/>
    <property type="match status" value="1"/>
</dbReference>
<evidence type="ECO:0000256" key="3">
    <source>
        <dbReference type="ARBA" id="ARBA00022840"/>
    </source>
</evidence>
<dbReference type="InterPro" id="IPR050763">
    <property type="entry name" value="ABC_transporter_ATP-binding"/>
</dbReference>
<evidence type="ECO:0000313" key="5">
    <source>
        <dbReference type="EMBL" id="SDF52647.1"/>
    </source>
</evidence>
<dbReference type="Gene3D" id="3.40.50.300">
    <property type="entry name" value="P-loop containing nucleotide triphosphate hydrolases"/>
    <property type="match status" value="1"/>
</dbReference>
<evidence type="ECO:0000313" key="6">
    <source>
        <dbReference type="Proteomes" id="UP000243378"/>
    </source>
</evidence>
<dbReference type="Proteomes" id="UP000243378">
    <property type="component" value="Unassembled WGS sequence"/>
</dbReference>